<protein>
    <submittedName>
        <fullName evidence="1">Serine/threonine-protein kinase D6PKL1</fullName>
    </submittedName>
</protein>
<evidence type="ECO:0000313" key="3">
    <source>
        <dbReference type="Proteomes" id="UP001140949"/>
    </source>
</evidence>
<dbReference type="AlphaFoldDB" id="A0AAX6EXI3"/>
<dbReference type="EMBL" id="JANAVB010025404">
    <property type="protein sequence ID" value="KAJ6820607.1"/>
    <property type="molecule type" value="Genomic_DNA"/>
</dbReference>
<keyword evidence="1" id="KW-0808">Transferase</keyword>
<sequence>MNTQVFSYMVLVNVFKKICMFRQHIILKNIFKYLILRLYLIVWHGQGIEDYPNVIFFIMPHREVFGILKKS</sequence>
<reference evidence="1" key="1">
    <citation type="journal article" date="2023" name="GigaByte">
        <title>Genome assembly of the bearded iris, Iris pallida Lam.</title>
        <authorList>
            <person name="Bruccoleri R.E."/>
            <person name="Oakeley E.J."/>
            <person name="Faust A.M.E."/>
            <person name="Altorfer M."/>
            <person name="Dessus-Babus S."/>
            <person name="Burckhardt D."/>
            <person name="Oertli M."/>
            <person name="Naumann U."/>
            <person name="Petersen F."/>
            <person name="Wong J."/>
        </authorList>
    </citation>
    <scope>NUCLEOTIDE SEQUENCE</scope>
    <source>
        <strain evidence="1">GSM-AAB239-AS_SAM_17_03QT</strain>
    </source>
</reference>
<keyword evidence="3" id="KW-1185">Reference proteome</keyword>
<accession>A0AAX6EXI3</accession>
<dbReference type="EMBL" id="JANAVB010033220">
    <property type="protein sequence ID" value="KAJ6808631.1"/>
    <property type="molecule type" value="Genomic_DNA"/>
</dbReference>
<organism evidence="1 3">
    <name type="scientific">Iris pallida</name>
    <name type="common">Sweet iris</name>
    <dbReference type="NCBI Taxonomy" id="29817"/>
    <lineage>
        <taxon>Eukaryota</taxon>
        <taxon>Viridiplantae</taxon>
        <taxon>Streptophyta</taxon>
        <taxon>Embryophyta</taxon>
        <taxon>Tracheophyta</taxon>
        <taxon>Spermatophyta</taxon>
        <taxon>Magnoliopsida</taxon>
        <taxon>Liliopsida</taxon>
        <taxon>Asparagales</taxon>
        <taxon>Iridaceae</taxon>
        <taxon>Iridoideae</taxon>
        <taxon>Irideae</taxon>
        <taxon>Iris</taxon>
    </lineage>
</organism>
<dbReference type="Proteomes" id="UP001140949">
    <property type="component" value="Unassembled WGS sequence"/>
</dbReference>
<name>A0AAX6EXI3_IRIPA</name>
<keyword evidence="1" id="KW-0418">Kinase</keyword>
<comment type="caution">
    <text evidence="1">The sequence shown here is derived from an EMBL/GenBank/DDBJ whole genome shotgun (WGS) entry which is preliminary data.</text>
</comment>
<dbReference type="GO" id="GO:0016301">
    <property type="term" value="F:kinase activity"/>
    <property type="evidence" value="ECO:0007669"/>
    <property type="project" value="UniProtKB-KW"/>
</dbReference>
<gene>
    <name evidence="1" type="ORF">M6B38_164700</name>
    <name evidence="2" type="ORF">M6B38_397610</name>
</gene>
<reference evidence="1" key="2">
    <citation type="submission" date="2023-04" db="EMBL/GenBank/DDBJ databases">
        <authorList>
            <person name="Bruccoleri R.E."/>
            <person name="Oakeley E.J."/>
            <person name="Faust A.-M."/>
            <person name="Dessus-Babus S."/>
            <person name="Altorfer M."/>
            <person name="Burckhardt D."/>
            <person name="Oertli M."/>
            <person name="Naumann U."/>
            <person name="Petersen F."/>
            <person name="Wong J."/>
        </authorList>
    </citation>
    <scope>NUCLEOTIDE SEQUENCE</scope>
    <source>
        <strain evidence="1">GSM-AAB239-AS_SAM_17_03QT</strain>
        <tissue evidence="1">Leaf</tissue>
    </source>
</reference>
<evidence type="ECO:0000313" key="1">
    <source>
        <dbReference type="EMBL" id="KAJ6808631.1"/>
    </source>
</evidence>
<proteinExistence type="predicted"/>
<evidence type="ECO:0000313" key="2">
    <source>
        <dbReference type="EMBL" id="KAJ6820607.1"/>
    </source>
</evidence>